<evidence type="ECO:0000313" key="2">
    <source>
        <dbReference type="EMBL" id="HCO70075.1"/>
    </source>
</evidence>
<reference evidence="2 7" key="3">
    <citation type="journal article" date="2018" name="Nat. Biotechnol.">
        <title>A standardized bacterial taxonomy based on genome phylogeny substantially revises the tree of life.</title>
        <authorList>
            <person name="Parks D.H."/>
            <person name="Chuvochina M."/>
            <person name="Waite D.W."/>
            <person name="Rinke C."/>
            <person name="Skarshewski A."/>
            <person name="Chaumeil P.A."/>
            <person name="Hugenholtz P."/>
        </authorList>
    </citation>
    <scope>NUCLEOTIDE SEQUENCE [LARGE SCALE GENOMIC DNA]</scope>
    <source>
        <strain evidence="2">UBA9905</strain>
    </source>
</reference>
<sequence>MKFLVEDSLTRLAKKLRLMGFDTEICTRSEIGEASQDRDVFLTKSRKALEIAWKSKIKCYLIKSENWKSQLKSVIQRFKIDANDVHFLSRCSKCNGSLVEASLDDLANVPEYVTLTKGRFSRCRRCGQVYWNGSHVEQMKWMKALLEKSGGKTEEI</sequence>
<dbReference type="PANTHER" id="PTHR39081">
    <property type="entry name" value="MUT7-C DOMAIN-CONTAINING PROTEIN"/>
    <property type="match status" value="1"/>
</dbReference>
<dbReference type="Proteomes" id="UP000264215">
    <property type="component" value="Unassembled WGS sequence"/>
</dbReference>
<reference evidence="4" key="1">
    <citation type="journal article" date="2015" name="MBio">
        <title>Genome-resolved metagenomic analysis reveals roles for candidate phyla and other microbial community members in biogeochemical transformations in oil reservoirs.</title>
        <authorList>
            <person name="Hu P."/>
            <person name="Tom L."/>
            <person name="Singh A."/>
            <person name="Thomas B.C."/>
            <person name="Baker B.J."/>
            <person name="Piceno Y.M."/>
            <person name="Andersen G.L."/>
            <person name="Banfield J.F."/>
        </authorList>
    </citation>
    <scope>NUCLEOTIDE SEQUENCE [LARGE SCALE GENOMIC DNA]</scope>
    <source>
        <strain evidence="3">46_47</strain>
        <strain evidence="4">46_70</strain>
    </source>
</reference>
<dbReference type="AlphaFoldDB" id="A0A117M967"/>
<name>A0A117M967_9BACT</name>
<evidence type="ECO:0000313" key="6">
    <source>
        <dbReference type="Proteomes" id="UP000055014"/>
    </source>
</evidence>
<protein>
    <recommendedName>
        <fullName evidence="1">Mut7-C RNAse domain-containing protein</fullName>
    </recommendedName>
</protein>
<proteinExistence type="predicted"/>
<dbReference type="Proteomes" id="UP000054260">
    <property type="component" value="Unassembled WGS sequence"/>
</dbReference>
<comment type="caution">
    <text evidence="4">The sequence shown here is derived from an EMBL/GenBank/DDBJ whole genome shotgun (WGS) entry which is preliminary data.</text>
</comment>
<evidence type="ECO:0000313" key="3">
    <source>
        <dbReference type="EMBL" id="KUK67464.1"/>
    </source>
</evidence>
<organism evidence="4 6">
    <name type="scientific">Mesotoga infera</name>
    <dbReference type="NCBI Taxonomy" id="1236046"/>
    <lineage>
        <taxon>Bacteria</taxon>
        <taxon>Thermotogati</taxon>
        <taxon>Thermotogota</taxon>
        <taxon>Thermotogae</taxon>
        <taxon>Kosmotogales</taxon>
        <taxon>Kosmotogaceae</taxon>
        <taxon>Mesotoga</taxon>
    </lineage>
</organism>
<feature type="domain" description="Mut7-C RNAse" evidence="1">
    <location>
        <begin position="1"/>
        <end position="140"/>
    </location>
</feature>
<evidence type="ECO:0000259" key="1">
    <source>
        <dbReference type="Pfam" id="PF01927"/>
    </source>
</evidence>
<dbReference type="EMBL" id="DQBS01000133">
    <property type="protein sequence ID" value="HCO70075.1"/>
    <property type="molecule type" value="Genomic_DNA"/>
</dbReference>
<dbReference type="PATRIC" id="fig|1236046.5.peg.946"/>
<accession>A0A117M967</accession>
<evidence type="ECO:0000313" key="7">
    <source>
        <dbReference type="Proteomes" id="UP000264215"/>
    </source>
</evidence>
<dbReference type="PANTHER" id="PTHR39081:SF1">
    <property type="entry name" value="MUT7-C RNASE DOMAIN-CONTAINING PROTEIN"/>
    <property type="match status" value="1"/>
</dbReference>
<dbReference type="Proteomes" id="UP000055014">
    <property type="component" value="Unassembled WGS sequence"/>
</dbReference>
<evidence type="ECO:0000313" key="5">
    <source>
        <dbReference type="Proteomes" id="UP000054260"/>
    </source>
</evidence>
<dbReference type="InterPro" id="IPR002782">
    <property type="entry name" value="Mut7-C_RNAse_dom"/>
</dbReference>
<evidence type="ECO:0000313" key="4">
    <source>
        <dbReference type="EMBL" id="KUK91210.1"/>
    </source>
</evidence>
<dbReference type="EMBL" id="LGGH01000097">
    <property type="protein sequence ID" value="KUK67464.1"/>
    <property type="molecule type" value="Genomic_DNA"/>
</dbReference>
<gene>
    <name evidence="2" type="ORF">DIT26_05775</name>
    <name evidence="3" type="ORF">XD86_0755</name>
    <name evidence="4" type="ORF">XE02_0172</name>
</gene>
<reference evidence="5 6" key="2">
    <citation type="journal article" date="2015" name="MBio">
        <title>Genome-Resolved Metagenomic Analysis Reveals Roles for Candidate Phyla and Other Microbial Community Members in Biogeochemical Transformations in Oil Reservoirs.</title>
        <authorList>
            <person name="Hu P."/>
            <person name="Tom L."/>
            <person name="Singh A."/>
            <person name="Thomas B.C."/>
            <person name="Baker B.J."/>
            <person name="Piceno Y.M."/>
            <person name="Andersen G.L."/>
            <person name="Banfield J.F."/>
        </authorList>
    </citation>
    <scope>NUCLEOTIDE SEQUENCE [LARGE SCALE GENOMIC DNA]</scope>
</reference>
<dbReference type="EMBL" id="LGGW01000007">
    <property type="protein sequence ID" value="KUK91210.1"/>
    <property type="molecule type" value="Genomic_DNA"/>
</dbReference>
<dbReference type="Pfam" id="PF01927">
    <property type="entry name" value="Mut7-C"/>
    <property type="match status" value="1"/>
</dbReference>